<dbReference type="Proteomes" id="UP001262754">
    <property type="component" value="Unassembled WGS sequence"/>
</dbReference>
<proteinExistence type="inferred from homology"/>
<keyword evidence="1 5" id="KW-0808">Transferase</keyword>
<evidence type="ECO:0000256" key="1">
    <source>
        <dbReference type="ARBA" id="ARBA00022679"/>
    </source>
</evidence>
<dbReference type="InterPro" id="IPR016181">
    <property type="entry name" value="Acyl_CoA_acyltransferase"/>
</dbReference>
<dbReference type="InterPro" id="IPR000182">
    <property type="entry name" value="GNAT_dom"/>
</dbReference>
<accession>A0ABU1MW63</accession>
<dbReference type="EC" id="2.3.1.267" evidence="5"/>
<dbReference type="PANTHER" id="PTHR43792:SF8">
    <property type="entry name" value="[RIBOSOMAL PROTEIN US5]-ALANINE N-ACETYLTRANSFERASE"/>
    <property type="match status" value="1"/>
</dbReference>
<name>A0ABU1MW63_9CAUL</name>
<evidence type="ECO:0000313" key="5">
    <source>
        <dbReference type="EMBL" id="MDR6530420.1"/>
    </source>
</evidence>
<dbReference type="PANTHER" id="PTHR43792">
    <property type="entry name" value="GNAT FAMILY, PUTATIVE (AFU_ORTHOLOGUE AFUA_3G00765)-RELATED-RELATED"/>
    <property type="match status" value="1"/>
</dbReference>
<dbReference type="EMBL" id="JAVDRL010000003">
    <property type="protein sequence ID" value="MDR6530420.1"/>
    <property type="molecule type" value="Genomic_DNA"/>
</dbReference>
<feature type="domain" description="N-acetyltransferase" evidence="4">
    <location>
        <begin position="21"/>
        <end position="187"/>
    </location>
</feature>
<dbReference type="RefSeq" id="WP_163233218.1">
    <property type="nucleotide sequence ID" value="NZ_BMLD01000008.1"/>
</dbReference>
<dbReference type="SUPFAM" id="SSF55729">
    <property type="entry name" value="Acyl-CoA N-acyltransferases (Nat)"/>
    <property type="match status" value="1"/>
</dbReference>
<comment type="caution">
    <text evidence="5">The sequence shown here is derived from an EMBL/GenBank/DDBJ whole genome shotgun (WGS) entry which is preliminary data.</text>
</comment>
<evidence type="ECO:0000256" key="2">
    <source>
        <dbReference type="ARBA" id="ARBA00023315"/>
    </source>
</evidence>
<dbReference type="GO" id="GO:0008999">
    <property type="term" value="F:protein-N-terminal-alanine acetyltransferase activity"/>
    <property type="evidence" value="ECO:0007669"/>
    <property type="project" value="UniProtKB-EC"/>
</dbReference>
<organism evidence="5 6">
    <name type="scientific">Caulobacter rhizosphaerae</name>
    <dbReference type="NCBI Taxonomy" id="2010972"/>
    <lineage>
        <taxon>Bacteria</taxon>
        <taxon>Pseudomonadati</taxon>
        <taxon>Pseudomonadota</taxon>
        <taxon>Alphaproteobacteria</taxon>
        <taxon>Caulobacterales</taxon>
        <taxon>Caulobacteraceae</taxon>
        <taxon>Caulobacter</taxon>
    </lineage>
</organism>
<comment type="similarity">
    <text evidence="3">Belongs to the acetyltransferase family. RimJ subfamily.</text>
</comment>
<gene>
    <name evidence="5" type="ORF">J2800_001156</name>
</gene>
<evidence type="ECO:0000313" key="6">
    <source>
        <dbReference type="Proteomes" id="UP001262754"/>
    </source>
</evidence>
<protein>
    <submittedName>
        <fullName evidence="5">Ribosomal-protein-alanine N-acetyltransferase</fullName>
        <ecNumber evidence="5">2.3.1.267</ecNumber>
    </submittedName>
</protein>
<evidence type="ECO:0000256" key="3">
    <source>
        <dbReference type="ARBA" id="ARBA00038502"/>
    </source>
</evidence>
<keyword evidence="2 5" id="KW-0012">Acyltransferase</keyword>
<dbReference type="Gene3D" id="3.40.630.30">
    <property type="match status" value="1"/>
</dbReference>
<keyword evidence="6" id="KW-1185">Reference proteome</keyword>
<dbReference type="PROSITE" id="PS51186">
    <property type="entry name" value="GNAT"/>
    <property type="match status" value="1"/>
</dbReference>
<dbReference type="Pfam" id="PF13302">
    <property type="entry name" value="Acetyltransf_3"/>
    <property type="match status" value="1"/>
</dbReference>
<reference evidence="5 6" key="1">
    <citation type="submission" date="2023-07" db="EMBL/GenBank/DDBJ databases">
        <title>Sorghum-associated microbial communities from plants grown in Nebraska, USA.</title>
        <authorList>
            <person name="Schachtman D."/>
        </authorList>
    </citation>
    <scope>NUCLEOTIDE SEQUENCE [LARGE SCALE GENOMIC DNA]</scope>
    <source>
        <strain evidence="5 6">DS2154</strain>
    </source>
</reference>
<sequence length="194" mass="22193">MTAFLRLFQPDPGPRLEGRTVFLRLPRLHDYKPWAELRARSAAFLKPWEPTWPEDDLTRPAFRARLNAYARELELGEAFPFFMFRRDDGTLIGGVRLFHIRRGVSQTAVMGYWIGQPHARQGYMQDGVRAAIDFAFGELGLHRLEAACMPENEPSAAVLLKSGFREEGYAPAYLKINGEWRDHRLFGMVAPPAC</sequence>
<evidence type="ECO:0000259" key="4">
    <source>
        <dbReference type="PROSITE" id="PS51186"/>
    </source>
</evidence>
<dbReference type="InterPro" id="IPR051531">
    <property type="entry name" value="N-acetyltransferase"/>
</dbReference>